<feature type="region of interest" description="Disordered" evidence="7">
    <location>
        <begin position="262"/>
        <end position="295"/>
    </location>
</feature>
<gene>
    <name evidence="9" type="ORF">B0H66DRAFT_638772</name>
</gene>
<organism evidence="9 10">
    <name type="scientific">Apodospora peruviana</name>
    <dbReference type="NCBI Taxonomy" id="516989"/>
    <lineage>
        <taxon>Eukaryota</taxon>
        <taxon>Fungi</taxon>
        <taxon>Dikarya</taxon>
        <taxon>Ascomycota</taxon>
        <taxon>Pezizomycotina</taxon>
        <taxon>Sordariomycetes</taxon>
        <taxon>Sordariomycetidae</taxon>
        <taxon>Sordariales</taxon>
        <taxon>Lasiosphaeriaceae</taxon>
        <taxon>Apodospora</taxon>
    </lineage>
</organism>
<dbReference type="InterPro" id="IPR001790">
    <property type="entry name" value="Ribosomal_uL10"/>
</dbReference>
<reference evidence="9" key="1">
    <citation type="journal article" date="2023" name="Mol. Phylogenet. Evol.">
        <title>Genome-scale phylogeny and comparative genomics of the fungal order Sordariales.</title>
        <authorList>
            <person name="Hensen N."/>
            <person name="Bonometti L."/>
            <person name="Westerberg I."/>
            <person name="Brannstrom I.O."/>
            <person name="Guillou S."/>
            <person name="Cros-Aarteil S."/>
            <person name="Calhoun S."/>
            <person name="Haridas S."/>
            <person name="Kuo A."/>
            <person name="Mondo S."/>
            <person name="Pangilinan J."/>
            <person name="Riley R."/>
            <person name="LaButti K."/>
            <person name="Andreopoulos B."/>
            <person name="Lipzen A."/>
            <person name="Chen C."/>
            <person name="Yan M."/>
            <person name="Daum C."/>
            <person name="Ng V."/>
            <person name="Clum A."/>
            <person name="Steindorff A."/>
            <person name="Ohm R.A."/>
            <person name="Martin F."/>
            <person name="Silar P."/>
            <person name="Natvig D.O."/>
            <person name="Lalanne C."/>
            <person name="Gautier V."/>
            <person name="Ament-Velasquez S.L."/>
            <person name="Kruys A."/>
            <person name="Hutchinson M.I."/>
            <person name="Powell A.J."/>
            <person name="Barry K."/>
            <person name="Miller A.N."/>
            <person name="Grigoriev I.V."/>
            <person name="Debuchy R."/>
            <person name="Gladieux P."/>
            <person name="Hiltunen Thoren M."/>
            <person name="Johannesson H."/>
        </authorList>
    </citation>
    <scope>NUCLEOTIDE SEQUENCE</scope>
    <source>
        <strain evidence="9">CBS 118394</strain>
    </source>
</reference>
<dbReference type="InterPro" id="IPR043141">
    <property type="entry name" value="Ribosomal_uL10-like_sf"/>
</dbReference>
<dbReference type="GO" id="GO:0000956">
    <property type="term" value="P:nuclear-transcribed mRNA catabolic process"/>
    <property type="evidence" value="ECO:0007669"/>
    <property type="project" value="TreeGrafter"/>
</dbReference>
<comment type="similarity">
    <text evidence="2 6">Belongs to the universal ribosomal protein uL10 family.</text>
</comment>
<dbReference type="AlphaFoldDB" id="A0AAE0IC91"/>
<dbReference type="CDD" id="cd05796">
    <property type="entry name" value="Ribosomal_P0_like"/>
    <property type="match status" value="1"/>
</dbReference>
<evidence type="ECO:0000256" key="4">
    <source>
        <dbReference type="ARBA" id="ARBA00022490"/>
    </source>
</evidence>
<evidence type="ECO:0000256" key="5">
    <source>
        <dbReference type="ARBA" id="ARBA00023242"/>
    </source>
</evidence>
<dbReference type="GO" id="GO:0006364">
    <property type="term" value="P:rRNA processing"/>
    <property type="evidence" value="ECO:0007669"/>
    <property type="project" value="TreeGrafter"/>
</dbReference>
<accession>A0AAE0IC91</accession>
<evidence type="ECO:0000313" key="9">
    <source>
        <dbReference type="EMBL" id="KAK3322313.1"/>
    </source>
</evidence>
<evidence type="ECO:0000256" key="1">
    <source>
        <dbReference type="ARBA" id="ARBA00004046"/>
    </source>
</evidence>
<keyword evidence="10" id="KW-1185">Reference proteome</keyword>
<evidence type="ECO:0000256" key="2">
    <source>
        <dbReference type="ARBA" id="ARBA00008889"/>
    </source>
</evidence>
<dbReference type="Pfam" id="PF17777">
    <property type="entry name" value="RL10P_insert"/>
    <property type="match status" value="1"/>
</dbReference>
<dbReference type="GO" id="GO:0000027">
    <property type="term" value="P:ribosomal large subunit assembly"/>
    <property type="evidence" value="ECO:0007669"/>
    <property type="project" value="InterPro"/>
</dbReference>
<dbReference type="Pfam" id="PF00466">
    <property type="entry name" value="Ribosomal_L10"/>
    <property type="match status" value="1"/>
</dbReference>
<sequence>MRRFDTDYTTSKDGLSFEVLASFLVLTRTTAKVFHLTQVTKKTRENKEKLFENIRECIPKYQHCFVFSIDNMRNNYLKDVRHDLSDCRLFFGKTKLTARALGTTPEDAQADGIDKLCAYLSGSVGLLFTNRDPATIQSYFSSLSQVDFARAGTVATRTFTIPPGVVYSTGGEVDPENDVPVGHSQEPELRRLGMPTRMVRGKVVLGGDETGATGEGYTVCKEGEVLDSRQTRLLKLFSVCMSEFRVQLFAYWTAADGKVTELVAPPPAPKHQKKKSQQQNGVEEDEDMEADDDDE</sequence>
<dbReference type="Proteomes" id="UP001283341">
    <property type="component" value="Unassembled WGS sequence"/>
</dbReference>
<protein>
    <recommendedName>
        <fullName evidence="6">Ribosome assembly factor mrt4</fullName>
    </recommendedName>
</protein>
<name>A0AAE0IC91_9PEZI</name>
<dbReference type="FunFam" id="3.90.105.20:FF:000003">
    <property type="entry name" value="Ribosome assembly factor mrt4"/>
    <property type="match status" value="1"/>
</dbReference>
<dbReference type="Gene3D" id="3.30.70.1730">
    <property type="match status" value="1"/>
</dbReference>
<keyword evidence="4 6" id="KW-0963">Cytoplasm</keyword>
<evidence type="ECO:0000256" key="6">
    <source>
        <dbReference type="RuleBase" id="RU364039"/>
    </source>
</evidence>
<evidence type="ECO:0000313" key="10">
    <source>
        <dbReference type="Proteomes" id="UP001283341"/>
    </source>
</evidence>
<evidence type="ECO:0000259" key="8">
    <source>
        <dbReference type="Pfam" id="PF17777"/>
    </source>
</evidence>
<dbReference type="EMBL" id="JAUEDM010000003">
    <property type="protein sequence ID" value="KAK3322313.1"/>
    <property type="molecule type" value="Genomic_DNA"/>
</dbReference>
<feature type="domain" description="Large ribosomal subunit protein uL10-like insertion" evidence="8">
    <location>
        <begin position="149"/>
        <end position="239"/>
    </location>
</feature>
<comment type="subunit">
    <text evidence="3 6">Associates with the pre-60S ribosomal particle.</text>
</comment>
<dbReference type="GO" id="GO:0005840">
    <property type="term" value="C:ribosome"/>
    <property type="evidence" value="ECO:0007669"/>
    <property type="project" value="UniProtKB-KW"/>
</dbReference>
<dbReference type="GO" id="GO:0030687">
    <property type="term" value="C:preribosome, large subunit precursor"/>
    <property type="evidence" value="ECO:0007669"/>
    <property type="project" value="TreeGrafter"/>
</dbReference>
<dbReference type="PANTHER" id="PTHR45841:SF1">
    <property type="entry name" value="MRNA TURNOVER PROTEIN 4 HOMOLOG"/>
    <property type="match status" value="1"/>
</dbReference>
<proteinExistence type="inferred from homology"/>
<dbReference type="Gene3D" id="3.90.105.20">
    <property type="match status" value="1"/>
</dbReference>
<comment type="caution">
    <text evidence="9">The sequence shown here is derived from an EMBL/GenBank/DDBJ whole genome shotgun (WGS) entry which is preliminary data.</text>
</comment>
<dbReference type="InterPro" id="IPR033867">
    <property type="entry name" value="Mrt4"/>
</dbReference>
<comment type="function">
    <text evidence="1 6">Component of the ribosome assembly machinery. Nuclear paralog of the ribosomal protein P0, it binds pre-60S subunits at an early stage of assembly in the nucleolus, and is replaced by P0 in cytoplasmic pre-60S subunits and mature 80S ribosomes.</text>
</comment>
<evidence type="ECO:0000256" key="3">
    <source>
        <dbReference type="ARBA" id="ARBA00011117"/>
    </source>
</evidence>
<dbReference type="PANTHER" id="PTHR45841">
    <property type="entry name" value="MRNA TURNOVER PROTEIN 4 MRTO4"/>
    <property type="match status" value="1"/>
</dbReference>
<evidence type="ECO:0000256" key="7">
    <source>
        <dbReference type="SAM" id="MobiDB-lite"/>
    </source>
</evidence>
<dbReference type="InterPro" id="IPR043164">
    <property type="entry name" value="Ribosomal_uL10-like_insert_sf"/>
</dbReference>
<dbReference type="SUPFAM" id="SSF160369">
    <property type="entry name" value="Ribosomal protein L10-like"/>
    <property type="match status" value="1"/>
</dbReference>
<keyword evidence="9" id="KW-0689">Ribosomal protein</keyword>
<dbReference type="FunFam" id="3.30.70.1730:FF:000005">
    <property type="entry name" value="Ribosome assembly factor mrt4"/>
    <property type="match status" value="1"/>
</dbReference>
<dbReference type="GO" id="GO:0005737">
    <property type="term" value="C:cytoplasm"/>
    <property type="evidence" value="ECO:0007669"/>
    <property type="project" value="UniProtKB-SubCell"/>
</dbReference>
<keyword evidence="9" id="KW-0687">Ribonucleoprotein</keyword>
<comment type="subcellular location">
    <subcellularLocation>
        <location evidence="6">Cytoplasm</location>
    </subcellularLocation>
    <subcellularLocation>
        <location evidence="6">Nucleus</location>
        <location evidence="6">Nucleolus</location>
    </subcellularLocation>
</comment>
<feature type="compositionally biased region" description="Acidic residues" evidence="7">
    <location>
        <begin position="282"/>
        <end position="295"/>
    </location>
</feature>
<dbReference type="GO" id="GO:0003723">
    <property type="term" value="F:RNA binding"/>
    <property type="evidence" value="ECO:0007669"/>
    <property type="project" value="TreeGrafter"/>
</dbReference>
<reference evidence="9" key="2">
    <citation type="submission" date="2023-06" db="EMBL/GenBank/DDBJ databases">
        <authorList>
            <consortium name="Lawrence Berkeley National Laboratory"/>
            <person name="Haridas S."/>
            <person name="Hensen N."/>
            <person name="Bonometti L."/>
            <person name="Westerberg I."/>
            <person name="Brannstrom I.O."/>
            <person name="Guillou S."/>
            <person name="Cros-Aarteil S."/>
            <person name="Calhoun S."/>
            <person name="Kuo A."/>
            <person name="Mondo S."/>
            <person name="Pangilinan J."/>
            <person name="Riley R."/>
            <person name="Labutti K."/>
            <person name="Andreopoulos B."/>
            <person name="Lipzen A."/>
            <person name="Chen C."/>
            <person name="Yanf M."/>
            <person name="Daum C."/>
            <person name="Ng V."/>
            <person name="Clum A."/>
            <person name="Steindorff A."/>
            <person name="Ohm R."/>
            <person name="Martin F."/>
            <person name="Silar P."/>
            <person name="Natvig D."/>
            <person name="Lalanne C."/>
            <person name="Gautier V."/>
            <person name="Ament-Velasquez S.L."/>
            <person name="Kruys A."/>
            <person name="Hutchinson M.I."/>
            <person name="Powell A.J."/>
            <person name="Barry K."/>
            <person name="Miller A.N."/>
            <person name="Grigoriev I.V."/>
            <person name="Debuchy R."/>
            <person name="Gladieux P."/>
            <person name="Thoren M.H."/>
            <person name="Johannesson H."/>
        </authorList>
    </citation>
    <scope>NUCLEOTIDE SEQUENCE</scope>
    <source>
        <strain evidence="9">CBS 118394</strain>
    </source>
</reference>
<dbReference type="InterPro" id="IPR051742">
    <property type="entry name" value="Ribosome_Assembly_uL10"/>
</dbReference>
<keyword evidence="5 6" id="KW-0539">Nucleus</keyword>
<dbReference type="GO" id="GO:0005730">
    <property type="term" value="C:nucleolus"/>
    <property type="evidence" value="ECO:0007669"/>
    <property type="project" value="UniProtKB-SubCell"/>
</dbReference>
<dbReference type="InterPro" id="IPR040637">
    <property type="entry name" value="Ribosomal_uL10-like_insert"/>
</dbReference>
<keyword evidence="6" id="KW-0690">Ribosome biogenesis</keyword>